<reference evidence="1 2" key="1">
    <citation type="submission" date="2019-05" db="EMBL/GenBank/DDBJ databases">
        <title>Draft Genome of Bradyrhizobium elkanii strain SEMIA 938, Used in Commercial Inoculants for Lupinus spp. in Brazil.</title>
        <authorList>
            <person name="Hungria M."/>
            <person name="Delamuta J.R.M."/>
            <person name="Ribeiro R.A."/>
            <person name="Nogueira M.A."/>
        </authorList>
    </citation>
    <scope>NUCLEOTIDE SEQUENCE [LARGE SCALE GENOMIC DNA]</scope>
    <source>
        <strain evidence="1 2">Semia 938</strain>
    </source>
</reference>
<name>A0A4U6RVX6_BRAEL</name>
<accession>A0A4U6RVX6</accession>
<gene>
    <name evidence="1" type="ORF">FDV58_27230</name>
</gene>
<protein>
    <submittedName>
        <fullName evidence="1">Polysaccharide deacetylase</fullName>
    </submittedName>
</protein>
<dbReference type="SUPFAM" id="SSF88713">
    <property type="entry name" value="Glycoside hydrolase/deacetylase"/>
    <property type="match status" value="1"/>
</dbReference>
<dbReference type="EMBL" id="SZZP01000018">
    <property type="protein sequence ID" value="TKV78323.1"/>
    <property type="molecule type" value="Genomic_DNA"/>
</dbReference>
<dbReference type="PANTHER" id="PTHR43123">
    <property type="entry name" value="POLYSACCHARIDE DEACETYLASE-RELATED"/>
    <property type="match status" value="1"/>
</dbReference>
<evidence type="ECO:0000313" key="2">
    <source>
        <dbReference type="Proteomes" id="UP000305095"/>
    </source>
</evidence>
<dbReference type="InterPro" id="IPR011330">
    <property type="entry name" value="Glyco_hydro/deAcase_b/a-brl"/>
</dbReference>
<dbReference type="CDD" id="cd10979">
    <property type="entry name" value="CE4_PuuE_like"/>
    <property type="match status" value="1"/>
</dbReference>
<dbReference type="AlphaFoldDB" id="A0A4U6RVX6"/>
<evidence type="ECO:0000313" key="1">
    <source>
        <dbReference type="EMBL" id="TKV78323.1"/>
    </source>
</evidence>
<sequence length="375" mass="41744">MAASASKPPVPPLPLMRGLDGSKNFLQKYSDVKRAISRAEKIPMDPRIVEARDVLVSIAEDGDRLSRGEAVLRSDSVGPALAAHGRYRYSAIGQRPDFNWPQGRRLAVYVGLNLEHFAFGDGLGAELCPGGPHPDVLNYAWRDYGNRVGVWRLIELFDELELPLSVLANSSIYHYCPEVMEAFRARGDEIVGHGRTNSERQGVLAPDEERQLIAEATDVIARAEGRPPRGWLGPWISQSQVTPDLLAEAGYEYLLDWCMDDQPVWFSTRNGRRILSVPYPQELNDIPSIVGRKDSGEQFATMITDTFEEMLAQSKRQSLVMGIALHPYLVGQPHRLRPLRRALQTILARRDEIWITTAGGIAAFSRALPDGVVPT</sequence>
<proteinExistence type="predicted"/>
<dbReference type="GO" id="GO:0005975">
    <property type="term" value="P:carbohydrate metabolic process"/>
    <property type="evidence" value="ECO:0007669"/>
    <property type="project" value="InterPro"/>
</dbReference>
<dbReference type="PANTHER" id="PTHR43123:SF4">
    <property type="entry name" value="POLYSACCHARIDE DEACETYLASE"/>
    <property type="match status" value="1"/>
</dbReference>
<comment type="caution">
    <text evidence="1">The sequence shown here is derived from an EMBL/GenBank/DDBJ whole genome shotgun (WGS) entry which is preliminary data.</text>
</comment>
<dbReference type="Gene3D" id="3.20.20.370">
    <property type="entry name" value="Glycoside hydrolase/deacetylase"/>
    <property type="match status" value="1"/>
</dbReference>
<organism evidence="1 2">
    <name type="scientific">Bradyrhizobium elkanii</name>
    <dbReference type="NCBI Taxonomy" id="29448"/>
    <lineage>
        <taxon>Bacteria</taxon>
        <taxon>Pseudomonadati</taxon>
        <taxon>Pseudomonadota</taxon>
        <taxon>Alphaproteobacteria</taxon>
        <taxon>Hyphomicrobiales</taxon>
        <taxon>Nitrobacteraceae</taxon>
        <taxon>Bradyrhizobium</taxon>
    </lineage>
</organism>
<dbReference type="Proteomes" id="UP000305095">
    <property type="component" value="Unassembled WGS sequence"/>
</dbReference>